<protein>
    <submittedName>
        <fullName evidence="6">Platelet glycoprotein Ib alpha chain</fullName>
    </submittedName>
</protein>
<evidence type="ECO:0000313" key="7">
    <source>
        <dbReference type="Proteomes" id="UP000001075"/>
    </source>
</evidence>
<dbReference type="InterPro" id="IPR001611">
    <property type="entry name" value="Leu-rich_rpt"/>
</dbReference>
<evidence type="ECO:0000256" key="1">
    <source>
        <dbReference type="ARBA" id="ARBA00022614"/>
    </source>
</evidence>
<dbReference type="EMBL" id="JH000064">
    <property type="protein sequence ID" value="EGV93939.1"/>
    <property type="molecule type" value="Genomic_DNA"/>
</dbReference>
<dbReference type="SMART" id="SM00082">
    <property type="entry name" value="LRRCT"/>
    <property type="match status" value="1"/>
</dbReference>
<evidence type="ECO:0000256" key="3">
    <source>
        <dbReference type="ARBA" id="ARBA00022737"/>
    </source>
</evidence>
<dbReference type="PRINTS" id="PR00019">
    <property type="entry name" value="LEURICHRPT"/>
</dbReference>
<keyword evidence="1" id="KW-0433">Leucine-rich repeat</keyword>
<gene>
    <name evidence="6" type="ORF">I79_002798</name>
</gene>
<evidence type="ECO:0000259" key="5">
    <source>
        <dbReference type="SMART" id="SM00082"/>
    </source>
</evidence>
<dbReference type="SMART" id="SM00369">
    <property type="entry name" value="LRR_TYP"/>
    <property type="match status" value="6"/>
</dbReference>
<evidence type="ECO:0000256" key="4">
    <source>
        <dbReference type="SAM" id="SignalP"/>
    </source>
</evidence>
<name>G3GYC3_CRIGR</name>
<dbReference type="InterPro" id="IPR025875">
    <property type="entry name" value="Leu-rich_rpt_4"/>
</dbReference>
<dbReference type="PROSITE" id="PS51450">
    <property type="entry name" value="LRR"/>
    <property type="match status" value="1"/>
</dbReference>
<dbReference type="InterPro" id="IPR032675">
    <property type="entry name" value="LRR_dom_sf"/>
</dbReference>
<dbReference type="Pfam" id="PF13855">
    <property type="entry name" value="LRR_8"/>
    <property type="match status" value="1"/>
</dbReference>
<dbReference type="InterPro" id="IPR050541">
    <property type="entry name" value="LRR_TM_domain-containing"/>
</dbReference>
<dbReference type="PANTHER" id="PTHR24369">
    <property type="entry name" value="ANTIGEN BSP, PUTATIVE-RELATED"/>
    <property type="match status" value="1"/>
</dbReference>
<dbReference type="STRING" id="10029.G3GYC3"/>
<dbReference type="AlphaFoldDB" id="G3GYC3"/>
<reference evidence="7" key="1">
    <citation type="journal article" date="2011" name="Nat. Biotechnol.">
        <title>The genomic sequence of the Chinese hamster ovary (CHO)-K1 cell line.</title>
        <authorList>
            <person name="Xu X."/>
            <person name="Nagarajan H."/>
            <person name="Lewis N.E."/>
            <person name="Pan S."/>
            <person name="Cai Z."/>
            <person name="Liu X."/>
            <person name="Chen W."/>
            <person name="Xie M."/>
            <person name="Wang W."/>
            <person name="Hammond S."/>
            <person name="Andersen M.R."/>
            <person name="Neff N."/>
            <person name="Passarelli B."/>
            <person name="Koh W."/>
            <person name="Fan H.C."/>
            <person name="Wang J."/>
            <person name="Gui Y."/>
            <person name="Lee K.H."/>
            <person name="Betenbaugh M.J."/>
            <person name="Quake S.R."/>
            <person name="Famili I."/>
            <person name="Palsson B.O."/>
            <person name="Wang J."/>
        </authorList>
    </citation>
    <scope>NUCLEOTIDE SEQUENCE [LARGE SCALE GENOMIC DNA]</scope>
    <source>
        <strain evidence="7">CHO K1 cell line</strain>
    </source>
</reference>
<organism evidence="6 7">
    <name type="scientific">Cricetulus griseus</name>
    <name type="common">Chinese hamster</name>
    <name type="synonym">Cricetulus barabensis griseus</name>
    <dbReference type="NCBI Taxonomy" id="10029"/>
    <lineage>
        <taxon>Eukaryota</taxon>
        <taxon>Metazoa</taxon>
        <taxon>Chordata</taxon>
        <taxon>Craniata</taxon>
        <taxon>Vertebrata</taxon>
        <taxon>Euteleostomi</taxon>
        <taxon>Mammalia</taxon>
        <taxon>Eutheria</taxon>
        <taxon>Euarchontoglires</taxon>
        <taxon>Glires</taxon>
        <taxon>Rodentia</taxon>
        <taxon>Myomorpha</taxon>
        <taxon>Muroidea</taxon>
        <taxon>Cricetidae</taxon>
        <taxon>Cricetinae</taxon>
        <taxon>Cricetulus</taxon>
    </lineage>
</organism>
<evidence type="ECO:0000313" key="6">
    <source>
        <dbReference type="EMBL" id="EGV93939.1"/>
    </source>
</evidence>
<feature type="signal peptide" evidence="4">
    <location>
        <begin position="1"/>
        <end position="16"/>
    </location>
</feature>
<keyword evidence="3" id="KW-0677">Repeat</keyword>
<feature type="chain" id="PRO_5003443978" evidence="4">
    <location>
        <begin position="17"/>
        <end position="446"/>
    </location>
</feature>
<dbReference type="SMART" id="SM00364">
    <property type="entry name" value="LRR_BAC"/>
    <property type="match status" value="4"/>
</dbReference>
<dbReference type="eggNOG" id="KOG0619">
    <property type="taxonomic scope" value="Eukaryota"/>
</dbReference>
<dbReference type="InterPro" id="IPR003591">
    <property type="entry name" value="Leu-rich_rpt_typical-subtyp"/>
</dbReference>
<accession>G3GYC3</accession>
<keyword evidence="2 4" id="KW-0732">Signal</keyword>
<dbReference type="PANTHER" id="PTHR24369:SF157">
    <property type="entry name" value="LRRCT DOMAIN-CONTAINING PROTEIN"/>
    <property type="match status" value="1"/>
</dbReference>
<dbReference type="GO" id="GO:0005886">
    <property type="term" value="C:plasma membrane"/>
    <property type="evidence" value="ECO:0007669"/>
    <property type="project" value="TreeGrafter"/>
</dbReference>
<dbReference type="SUPFAM" id="SSF52058">
    <property type="entry name" value="L domain-like"/>
    <property type="match status" value="1"/>
</dbReference>
<proteinExistence type="predicted"/>
<dbReference type="PaxDb" id="10029-XP_007625126.1"/>
<dbReference type="Proteomes" id="UP000001075">
    <property type="component" value="Unassembled WGS sequence"/>
</dbReference>
<dbReference type="Pfam" id="PF12799">
    <property type="entry name" value="LRR_4"/>
    <property type="match status" value="1"/>
</dbReference>
<dbReference type="Gene3D" id="3.80.10.10">
    <property type="entry name" value="Ribonuclease Inhibitor"/>
    <property type="match status" value="1"/>
</dbReference>
<dbReference type="InterPro" id="IPR000483">
    <property type="entry name" value="Cys-rich_flank_reg_C"/>
</dbReference>
<evidence type="ECO:0000256" key="2">
    <source>
        <dbReference type="ARBA" id="ARBA00022729"/>
    </source>
</evidence>
<feature type="domain" description="LRRCT" evidence="5">
    <location>
        <begin position="221"/>
        <end position="281"/>
    </location>
</feature>
<dbReference type="InParanoid" id="G3GYC3"/>
<sequence length="446" mass="50597">MALLILLFLLPSSLHSKPTCEISQVTSFREVNCENQKLTALPADLPADTGILHLTKNKLGNFSTASVVHFTSLTRLYLDYCELTTLQTPEKLLKLDTLDLSHNNLRSLPSLGRALPALTILDVSFNHLSSLSPGVLDGLSQLQELRLNNNDLKNLPPGLLVSVTDLKKLNLAYNKLRELPPGLIVGLTNLNTLHLQGNWLHTIPKGFFGTLLLPFVFLHANTWYCDCEILHLLHWLQQNPNNVYLWKQGVDVRAMTPNVASVRCGNLGSAPVYTYPGKDCPNNDDSDTMDYDDYDNFSDEPATRTVVKAYLYPYFLRAQPYPPSAYHFYPGSSRAQLHTNAYHLHPNYSSAYYFHPGDSRAHYQPSSHYCYPDYPRAQHHINADHLYLDYPRAQHHSSVYHFHPNYSRAQQHCPNHPKANHHPSHSSVYCHPSVHYHPDHPGVYPN</sequence>